<evidence type="ECO:0000259" key="6">
    <source>
        <dbReference type="PROSITE" id="PS50921"/>
    </source>
</evidence>
<evidence type="ECO:0000256" key="4">
    <source>
        <dbReference type="ARBA" id="ARBA00023163"/>
    </source>
</evidence>
<evidence type="ECO:0000313" key="8">
    <source>
        <dbReference type="Proteomes" id="UP000467148"/>
    </source>
</evidence>
<proteinExistence type="predicted"/>
<dbReference type="Pfam" id="PF03861">
    <property type="entry name" value="ANTAR"/>
    <property type="match status" value="1"/>
</dbReference>
<dbReference type="InterPro" id="IPR036388">
    <property type="entry name" value="WH-like_DNA-bd_sf"/>
</dbReference>
<dbReference type="InterPro" id="IPR012074">
    <property type="entry name" value="GAF_ANTAR"/>
</dbReference>
<feature type="region of interest" description="Disordered" evidence="5">
    <location>
        <begin position="1"/>
        <end position="21"/>
    </location>
</feature>
<dbReference type="SMART" id="SM00065">
    <property type="entry name" value="GAF"/>
    <property type="match status" value="1"/>
</dbReference>
<dbReference type="EMBL" id="AP022596">
    <property type="protein sequence ID" value="BBY63074.1"/>
    <property type="molecule type" value="Genomic_DNA"/>
</dbReference>
<dbReference type="SUPFAM" id="SSF52172">
    <property type="entry name" value="CheY-like"/>
    <property type="match status" value="1"/>
</dbReference>
<evidence type="ECO:0000256" key="1">
    <source>
        <dbReference type="ARBA" id="ARBA00022679"/>
    </source>
</evidence>
<dbReference type="Gene3D" id="3.30.450.40">
    <property type="match status" value="1"/>
</dbReference>
<dbReference type="Pfam" id="PF13185">
    <property type="entry name" value="GAF_2"/>
    <property type="match status" value="1"/>
</dbReference>
<keyword evidence="1" id="KW-0808">Transferase</keyword>
<keyword evidence="8" id="KW-1185">Reference proteome</keyword>
<keyword evidence="4" id="KW-0804">Transcription</keyword>
<keyword evidence="2" id="KW-0418">Kinase</keyword>
<dbReference type="InterPro" id="IPR003018">
    <property type="entry name" value="GAF"/>
</dbReference>
<evidence type="ECO:0000313" key="7">
    <source>
        <dbReference type="EMBL" id="BBY63074.1"/>
    </source>
</evidence>
<dbReference type="PIRSF" id="PIRSF036625">
    <property type="entry name" value="GAF_ANTAR"/>
    <property type="match status" value="1"/>
</dbReference>
<sequence>MMDDYDAQPDRKPPPEPELSPAQLEADELDLNAGLSGLAGIVADARSIDEILGQVAQFAVQAIPGADGAGVTLIHPRGTDSAGEELGIQAWSVTAEFIQVIDTLQYQKLNEGPCITCIQSRRPVVSGSLGSDRRWPRFGGSVARMGVHSVLALPLTVGERVVGSINSYAHARDAFTEHAVLLGSQFAGPAAVSVYNTQLLASTQLRTTQLQQALRSRAVIDQAIGIIRSRSGGTAQDAFERLTRISQREHIKLADVAEQMVDEAVRRARARQS</sequence>
<dbReference type="Proteomes" id="UP000467148">
    <property type="component" value="Chromosome"/>
</dbReference>
<dbReference type="Gene3D" id="1.10.10.10">
    <property type="entry name" value="Winged helix-like DNA-binding domain superfamily/Winged helix DNA-binding domain"/>
    <property type="match status" value="1"/>
</dbReference>
<dbReference type="InterPro" id="IPR029016">
    <property type="entry name" value="GAF-like_dom_sf"/>
</dbReference>
<dbReference type="AlphaFoldDB" id="A0A7I7T1B7"/>
<name>A0A7I7T1B7_9MYCO</name>
<accession>A0A7I7T1B7</accession>
<dbReference type="GO" id="GO:0003723">
    <property type="term" value="F:RNA binding"/>
    <property type="evidence" value="ECO:0007669"/>
    <property type="project" value="InterPro"/>
</dbReference>
<dbReference type="GO" id="GO:0016301">
    <property type="term" value="F:kinase activity"/>
    <property type="evidence" value="ECO:0007669"/>
    <property type="project" value="UniProtKB-KW"/>
</dbReference>
<organism evidence="7 8">
    <name type="scientific">Mycolicibacterium helvum</name>
    <dbReference type="NCBI Taxonomy" id="1534349"/>
    <lineage>
        <taxon>Bacteria</taxon>
        <taxon>Bacillati</taxon>
        <taxon>Actinomycetota</taxon>
        <taxon>Actinomycetes</taxon>
        <taxon>Mycobacteriales</taxon>
        <taxon>Mycobacteriaceae</taxon>
        <taxon>Mycolicibacterium</taxon>
    </lineage>
</organism>
<keyword evidence="3" id="KW-0805">Transcription regulation</keyword>
<dbReference type="InterPro" id="IPR011006">
    <property type="entry name" value="CheY-like_superfamily"/>
</dbReference>
<dbReference type="InterPro" id="IPR005561">
    <property type="entry name" value="ANTAR"/>
</dbReference>
<dbReference type="SUPFAM" id="SSF55781">
    <property type="entry name" value="GAF domain-like"/>
    <property type="match status" value="1"/>
</dbReference>
<evidence type="ECO:0000256" key="2">
    <source>
        <dbReference type="ARBA" id="ARBA00022777"/>
    </source>
</evidence>
<evidence type="ECO:0000256" key="5">
    <source>
        <dbReference type="SAM" id="MobiDB-lite"/>
    </source>
</evidence>
<dbReference type="PROSITE" id="PS50921">
    <property type="entry name" value="ANTAR"/>
    <property type="match status" value="1"/>
</dbReference>
<evidence type="ECO:0000256" key="3">
    <source>
        <dbReference type="ARBA" id="ARBA00023015"/>
    </source>
</evidence>
<gene>
    <name evidence="7" type="ORF">MHEL_13170</name>
</gene>
<protein>
    <submittedName>
        <fullName evidence="7">Transcriptional regulator</fullName>
    </submittedName>
</protein>
<reference evidence="7 8" key="1">
    <citation type="journal article" date="2019" name="Emerg. Microbes Infect.">
        <title>Comprehensive subspecies identification of 175 nontuberculous mycobacteria species based on 7547 genomic profiles.</title>
        <authorList>
            <person name="Matsumoto Y."/>
            <person name="Kinjo T."/>
            <person name="Motooka D."/>
            <person name="Nabeya D."/>
            <person name="Jung N."/>
            <person name="Uechi K."/>
            <person name="Horii T."/>
            <person name="Iida T."/>
            <person name="Fujita J."/>
            <person name="Nakamura S."/>
        </authorList>
    </citation>
    <scope>NUCLEOTIDE SEQUENCE [LARGE SCALE GENOMIC DNA]</scope>
    <source>
        <strain evidence="7 8">JCM 30396</strain>
    </source>
</reference>
<feature type="domain" description="ANTAR" evidence="6">
    <location>
        <begin position="200"/>
        <end position="261"/>
    </location>
</feature>
<dbReference type="KEGG" id="mhev:MHEL_13170"/>
<dbReference type="SMART" id="SM01012">
    <property type="entry name" value="ANTAR"/>
    <property type="match status" value="1"/>
</dbReference>